<accession>A0ABQ7FGP8</accession>
<dbReference type="Proteomes" id="UP000621266">
    <property type="component" value="Unassembled WGS sequence"/>
</dbReference>
<evidence type="ECO:0000256" key="1">
    <source>
        <dbReference type="SAM" id="MobiDB-lite"/>
    </source>
</evidence>
<evidence type="ECO:0000259" key="2">
    <source>
        <dbReference type="Pfam" id="PF04149"/>
    </source>
</evidence>
<dbReference type="InterPro" id="IPR007278">
    <property type="entry name" value="DUF397"/>
</dbReference>
<feature type="region of interest" description="Disordered" evidence="1">
    <location>
        <begin position="54"/>
        <end position="99"/>
    </location>
</feature>
<gene>
    <name evidence="3" type="ORF">GCU69_22910</name>
</gene>
<organism evidence="3 4">
    <name type="scientific">Streptomyces lycii</name>
    <dbReference type="NCBI Taxonomy" id="2654337"/>
    <lineage>
        <taxon>Bacteria</taxon>
        <taxon>Bacillati</taxon>
        <taxon>Actinomycetota</taxon>
        <taxon>Actinomycetes</taxon>
        <taxon>Kitasatosporales</taxon>
        <taxon>Streptomycetaceae</taxon>
        <taxon>Streptomyces</taxon>
    </lineage>
</organism>
<proteinExistence type="predicted"/>
<evidence type="ECO:0000313" key="3">
    <source>
        <dbReference type="EMBL" id="KAF4406834.1"/>
    </source>
</evidence>
<comment type="caution">
    <text evidence="3">The sequence shown here is derived from an EMBL/GenBank/DDBJ whole genome shotgun (WGS) entry which is preliminary data.</text>
</comment>
<protein>
    <submittedName>
        <fullName evidence="3">DUF397 domain-containing protein</fullName>
    </submittedName>
</protein>
<feature type="region of interest" description="Disordered" evidence="1">
    <location>
        <begin position="1"/>
        <end position="22"/>
    </location>
</feature>
<feature type="domain" description="DUF397" evidence="2">
    <location>
        <begin position="28"/>
        <end position="71"/>
    </location>
</feature>
<name>A0ABQ7FGP8_9ACTN</name>
<keyword evidence="4" id="KW-1185">Reference proteome</keyword>
<dbReference type="EMBL" id="WHPN01000349">
    <property type="protein sequence ID" value="KAF4406834.1"/>
    <property type="molecule type" value="Genomic_DNA"/>
</dbReference>
<evidence type="ECO:0000313" key="4">
    <source>
        <dbReference type="Proteomes" id="UP000621266"/>
    </source>
</evidence>
<dbReference type="Pfam" id="PF04149">
    <property type="entry name" value="DUF397"/>
    <property type="match status" value="1"/>
</dbReference>
<reference evidence="3 4" key="1">
    <citation type="submission" date="2019-10" db="EMBL/GenBank/DDBJ databases">
        <title>Streptomyces tenebrisbrunneis sp.nov., an endogenous actinomycete isolated from of Lycium ruthenicum.</title>
        <authorList>
            <person name="Ma L."/>
        </authorList>
    </citation>
    <scope>NUCLEOTIDE SEQUENCE [LARGE SCALE GENOMIC DNA]</scope>
    <source>
        <strain evidence="3 4">TRM 66187</strain>
    </source>
</reference>
<sequence>MEKSARLIERGSGRATHEDRSTIRPVDARWVESSYSGTGGGECVEVAVVPGTVPVHDSERHGHGPMLRARTAGPRSWRTRERGPGPGAEPGRFTPREAG</sequence>